<comment type="caution">
    <text evidence="1">The sequence shown here is derived from an EMBL/GenBank/DDBJ whole genome shotgun (WGS) entry which is preliminary data.</text>
</comment>
<dbReference type="SUPFAM" id="SSF53756">
    <property type="entry name" value="UDP-Glycosyltransferase/glycogen phosphorylase"/>
    <property type="match status" value="1"/>
</dbReference>
<sequence length="356" mass="40383">MKIFYGVQGTGNGHLSRARAMAGALSQYPDIEIEWLFSGRPREHYFDMELFGDFHCRSGLTFHSEAGRVQPLKTLRNVDLLGLRRDIRALDLSGYDLVISDYEPITARAARRQQLPCVGIGHQYAFCHDVPERGGNPFTRAILQQFAPVTTAVGLHWHHFDKPILPPIVDIDHGDLAGGCEQNKVLVYLPFEDQAPLLALFRQFPDFQFHIYASVHEWRDDDNLHTRPLSRDGFRRDLADSDWVVCNAGFELISEALQLGKRIMAKPLSGQMEQLSNAAALEQLGYASIEERIDRRALEFWFDCEPNAARPCYPNVAEALARWISEGCAEPVEMLCHQLWSESDIAPPQLQRQQVA</sequence>
<organism evidence="1 2">
    <name type="scientific">Porticoccus litoralis</name>
    <dbReference type="NCBI Taxonomy" id="434086"/>
    <lineage>
        <taxon>Bacteria</taxon>
        <taxon>Pseudomonadati</taxon>
        <taxon>Pseudomonadota</taxon>
        <taxon>Gammaproteobacteria</taxon>
        <taxon>Cellvibrionales</taxon>
        <taxon>Porticoccaceae</taxon>
        <taxon>Porticoccus</taxon>
    </lineage>
</organism>
<reference evidence="1" key="2">
    <citation type="submission" date="2023-08" db="EMBL/GenBank/DDBJ databases">
        <authorList>
            <person name="Luo J."/>
        </authorList>
    </citation>
    <scope>NUCLEOTIDE SEQUENCE</scope>
    <source>
        <strain evidence="1">DSM 25064</strain>
    </source>
</reference>
<dbReference type="AlphaFoldDB" id="A0AAW8B0R4"/>
<reference evidence="1" key="1">
    <citation type="journal article" date="2010" name="Int. J. Syst. Evol. Microbiol.">
        <title>Porticoccus litoralis gen. nov., sp. nov., a gammaproteobacterium isolated from the Yellow Sea.</title>
        <authorList>
            <person name="Oh H.M."/>
            <person name="Kim H."/>
            <person name="Kim K.M."/>
            <person name="Min G.S."/>
            <person name="Cho J.C."/>
        </authorList>
    </citation>
    <scope>NUCLEOTIDE SEQUENCE</scope>
    <source>
        <strain evidence="1">DSM 25064</strain>
    </source>
</reference>
<dbReference type="Gene3D" id="3.40.50.2000">
    <property type="entry name" value="Glycogen Phosphorylase B"/>
    <property type="match status" value="1"/>
</dbReference>
<dbReference type="NCBIfam" id="TIGR00661">
    <property type="entry name" value="MJ1255"/>
    <property type="match status" value="1"/>
</dbReference>
<gene>
    <name evidence="1" type="ORF">Q8A57_04795</name>
</gene>
<name>A0AAW8B0R4_9GAMM</name>
<proteinExistence type="predicted"/>
<accession>A0AAW8B0R4</accession>
<dbReference type="Pfam" id="PF13528">
    <property type="entry name" value="Glyco_trans_1_3"/>
    <property type="match status" value="1"/>
</dbReference>
<protein>
    <submittedName>
        <fullName evidence="1">Glycosyltransferase family protein</fullName>
    </submittedName>
</protein>
<dbReference type="RefSeq" id="WP_305169847.1">
    <property type="nucleotide sequence ID" value="NZ_JAUUUU010000002.1"/>
</dbReference>
<evidence type="ECO:0000313" key="2">
    <source>
        <dbReference type="Proteomes" id="UP001178354"/>
    </source>
</evidence>
<dbReference type="EMBL" id="JAUUUU010000002">
    <property type="protein sequence ID" value="MDP1520281.1"/>
    <property type="molecule type" value="Genomic_DNA"/>
</dbReference>
<evidence type="ECO:0000313" key="1">
    <source>
        <dbReference type="EMBL" id="MDP1520281.1"/>
    </source>
</evidence>
<dbReference type="InterPro" id="IPR005262">
    <property type="entry name" value="MJ1255-like"/>
</dbReference>
<keyword evidence="2" id="KW-1185">Reference proteome</keyword>
<dbReference type="Proteomes" id="UP001178354">
    <property type="component" value="Unassembled WGS sequence"/>
</dbReference>